<keyword evidence="1" id="KW-0472">Membrane</keyword>
<gene>
    <name evidence="2" type="ORF">CEXT_560691</name>
</gene>
<proteinExistence type="predicted"/>
<keyword evidence="3" id="KW-1185">Reference proteome</keyword>
<reference evidence="2 3" key="1">
    <citation type="submission" date="2021-06" db="EMBL/GenBank/DDBJ databases">
        <title>Caerostris extrusa draft genome.</title>
        <authorList>
            <person name="Kono N."/>
            <person name="Arakawa K."/>
        </authorList>
    </citation>
    <scope>NUCLEOTIDE SEQUENCE [LARGE SCALE GENOMIC DNA]</scope>
</reference>
<evidence type="ECO:0000256" key="1">
    <source>
        <dbReference type="SAM" id="Phobius"/>
    </source>
</evidence>
<dbReference type="EMBL" id="BPLR01011836">
    <property type="protein sequence ID" value="GIY49439.1"/>
    <property type="molecule type" value="Genomic_DNA"/>
</dbReference>
<evidence type="ECO:0000313" key="2">
    <source>
        <dbReference type="EMBL" id="GIY49439.1"/>
    </source>
</evidence>
<protein>
    <submittedName>
        <fullName evidence="2">Uncharacterized protein</fullName>
    </submittedName>
</protein>
<dbReference type="AlphaFoldDB" id="A0AAV4TU84"/>
<name>A0AAV4TU84_CAEEX</name>
<keyword evidence="1" id="KW-1133">Transmembrane helix</keyword>
<comment type="caution">
    <text evidence="2">The sequence shown here is derived from an EMBL/GenBank/DDBJ whole genome shotgun (WGS) entry which is preliminary data.</text>
</comment>
<dbReference type="Proteomes" id="UP001054945">
    <property type="component" value="Unassembled WGS sequence"/>
</dbReference>
<sequence length="149" mass="17085">MIFAPSLMTSPPNALSRARRLFSMIDYALLVPDHYARKLLEQSTIFIVVVLGFFLNKARMVRKKNEAFLRVPFAFHAMKLKVTGLSIYIFVDVVAASFYFFGDSSSTVVLKIEYCGSKRDQMLYFKKFSQVNCRFKILRALLGFCPPCV</sequence>
<evidence type="ECO:0000313" key="3">
    <source>
        <dbReference type="Proteomes" id="UP001054945"/>
    </source>
</evidence>
<accession>A0AAV4TU84</accession>
<keyword evidence="1" id="KW-0812">Transmembrane</keyword>
<organism evidence="2 3">
    <name type="scientific">Caerostris extrusa</name>
    <name type="common">Bark spider</name>
    <name type="synonym">Caerostris bankana</name>
    <dbReference type="NCBI Taxonomy" id="172846"/>
    <lineage>
        <taxon>Eukaryota</taxon>
        <taxon>Metazoa</taxon>
        <taxon>Ecdysozoa</taxon>
        <taxon>Arthropoda</taxon>
        <taxon>Chelicerata</taxon>
        <taxon>Arachnida</taxon>
        <taxon>Araneae</taxon>
        <taxon>Araneomorphae</taxon>
        <taxon>Entelegynae</taxon>
        <taxon>Araneoidea</taxon>
        <taxon>Araneidae</taxon>
        <taxon>Caerostris</taxon>
    </lineage>
</organism>
<feature type="transmembrane region" description="Helical" evidence="1">
    <location>
        <begin position="42"/>
        <end position="61"/>
    </location>
</feature>
<feature type="transmembrane region" description="Helical" evidence="1">
    <location>
        <begin position="82"/>
        <end position="101"/>
    </location>
</feature>